<dbReference type="Pfam" id="PF19102">
    <property type="entry name" value="DUF5789"/>
    <property type="match status" value="1"/>
</dbReference>
<evidence type="ECO:0000313" key="3">
    <source>
        <dbReference type="Proteomes" id="UP001597139"/>
    </source>
</evidence>
<dbReference type="Proteomes" id="UP001597139">
    <property type="component" value="Unassembled WGS sequence"/>
</dbReference>
<comment type="caution">
    <text evidence="2">The sequence shown here is derived from an EMBL/GenBank/DDBJ whole genome shotgun (WGS) entry which is preliminary data.</text>
</comment>
<dbReference type="EMBL" id="JBHUCZ010000013">
    <property type="protein sequence ID" value="MFD1568634.1"/>
    <property type="molecule type" value="Genomic_DNA"/>
</dbReference>
<reference evidence="2 3" key="1">
    <citation type="journal article" date="2019" name="Int. J. Syst. Evol. Microbiol.">
        <title>The Global Catalogue of Microorganisms (GCM) 10K type strain sequencing project: providing services to taxonomists for standard genome sequencing and annotation.</title>
        <authorList>
            <consortium name="The Broad Institute Genomics Platform"/>
            <consortium name="The Broad Institute Genome Sequencing Center for Infectious Disease"/>
            <person name="Wu L."/>
            <person name="Ma J."/>
        </authorList>
    </citation>
    <scope>NUCLEOTIDE SEQUENCE [LARGE SCALE GENOMIC DNA]</scope>
    <source>
        <strain evidence="2 3">CGMCC 1.12859</strain>
    </source>
</reference>
<evidence type="ECO:0000256" key="1">
    <source>
        <dbReference type="SAM" id="MobiDB-lite"/>
    </source>
</evidence>
<proteinExistence type="predicted"/>
<accession>A0ABD6BU46</accession>
<evidence type="ECO:0000313" key="2">
    <source>
        <dbReference type="EMBL" id="MFD1568634.1"/>
    </source>
</evidence>
<evidence type="ECO:0008006" key="4">
    <source>
        <dbReference type="Google" id="ProtNLM"/>
    </source>
</evidence>
<dbReference type="AlphaFoldDB" id="A0ABD6BU46"/>
<dbReference type="RefSeq" id="WP_267647609.1">
    <property type="nucleotide sequence ID" value="NZ_JANHGR010000002.1"/>
</dbReference>
<feature type="region of interest" description="Disordered" evidence="1">
    <location>
        <begin position="61"/>
        <end position="85"/>
    </location>
</feature>
<gene>
    <name evidence="2" type="ORF">ACFSAU_14150</name>
</gene>
<keyword evidence="3" id="KW-1185">Reference proteome</keyword>
<sequence>MESELKLNELHDALGELDYPLDRSAAAAACEGVTLLLADGTTPLADVIADAGDDRFDSVEDLESEVMSGLPRNAVGEPYQSEGEG</sequence>
<organism evidence="2 3">
    <name type="scientific">Halolamina litorea</name>
    <dbReference type="NCBI Taxonomy" id="1515593"/>
    <lineage>
        <taxon>Archaea</taxon>
        <taxon>Methanobacteriati</taxon>
        <taxon>Methanobacteriota</taxon>
        <taxon>Stenosarchaea group</taxon>
        <taxon>Halobacteria</taxon>
        <taxon>Halobacteriales</taxon>
        <taxon>Haloferacaceae</taxon>
    </lineage>
</organism>
<name>A0ABD6BU46_9EURY</name>
<dbReference type="InterPro" id="IPR043899">
    <property type="entry name" value="DUF5789"/>
</dbReference>
<protein>
    <recommendedName>
        <fullName evidence="4">DUF2795 domain-containing protein</fullName>
    </recommendedName>
</protein>